<evidence type="ECO:0000256" key="1">
    <source>
        <dbReference type="SAM" id="MobiDB-lite"/>
    </source>
</evidence>
<gene>
    <name evidence="4" type="primary">LOC132803396</name>
</gene>
<dbReference type="Proteomes" id="UP001652623">
    <property type="component" value="Chromosome 4"/>
</dbReference>
<evidence type="ECO:0000256" key="2">
    <source>
        <dbReference type="SAM" id="SignalP"/>
    </source>
</evidence>
<dbReference type="RefSeq" id="XP_060672235.1">
    <property type="nucleotide sequence ID" value="XM_060816252.1"/>
</dbReference>
<feature type="compositionally biased region" description="Basic and acidic residues" evidence="1">
    <location>
        <begin position="127"/>
        <end position="136"/>
    </location>
</feature>
<keyword evidence="3" id="KW-1185">Reference proteome</keyword>
<name>A0ABM4A674_ZIZJJ</name>
<feature type="compositionally biased region" description="Gly residues" evidence="1">
    <location>
        <begin position="106"/>
        <end position="118"/>
    </location>
</feature>
<organism evidence="3 4">
    <name type="scientific">Ziziphus jujuba</name>
    <name type="common">Chinese jujube</name>
    <name type="synonym">Ziziphus sativa</name>
    <dbReference type="NCBI Taxonomy" id="326968"/>
    <lineage>
        <taxon>Eukaryota</taxon>
        <taxon>Viridiplantae</taxon>
        <taxon>Streptophyta</taxon>
        <taxon>Embryophyta</taxon>
        <taxon>Tracheophyta</taxon>
        <taxon>Spermatophyta</taxon>
        <taxon>Magnoliopsida</taxon>
        <taxon>eudicotyledons</taxon>
        <taxon>Gunneridae</taxon>
        <taxon>Pentapetalae</taxon>
        <taxon>rosids</taxon>
        <taxon>fabids</taxon>
        <taxon>Rosales</taxon>
        <taxon>Rhamnaceae</taxon>
        <taxon>Paliureae</taxon>
        <taxon>Ziziphus</taxon>
    </lineage>
</organism>
<keyword evidence="2" id="KW-0732">Signal</keyword>
<feature type="signal peptide" evidence="2">
    <location>
        <begin position="1"/>
        <end position="24"/>
    </location>
</feature>
<protein>
    <submittedName>
        <fullName evidence="4">Late embryogenesis abundant protein M17-like</fullName>
    </submittedName>
</protein>
<evidence type="ECO:0000313" key="3">
    <source>
        <dbReference type="Proteomes" id="UP001652623"/>
    </source>
</evidence>
<reference evidence="4" key="1">
    <citation type="submission" date="2025-08" db="UniProtKB">
        <authorList>
            <consortium name="RefSeq"/>
        </authorList>
    </citation>
    <scope>IDENTIFICATION</scope>
    <source>
        <tissue evidence="4">Seedling</tissue>
    </source>
</reference>
<dbReference type="GeneID" id="132803396"/>
<evidence type="ECO:0000313" key="4">
    <source>
        <dbReference type="RefSeq" id="XP_060672235.1"/>
    </source>
</evidence>
<feature type="chain" id="PRO_5046884237" evidence="2">
    <location>
        <begin position="25"/>
        <end position="136"/>
    </location>
</feature>
<accession>A0ABM4A674</accession>
<proteinExistence type="predicted"/>
<feature type="region of interest" description="Disordered" evidence="1">
    <location>
        <begin position="87"/>
        <end position="136"/>
    </location>
</feature>
<sequence length="136" mass="14241">MNSKAFKFFGFLVLVVILSSMAETSDIEKKDKESDPVEDEKSRGYCYRGCCVRGLLGRCKKCCAYDGQPQVIVADDDDQPMAHLTGSKAKEITGTDATTEEANHSGAGGHGGGKGGDAGGHRGGKGGGREVPGKGW</sequence>